<feature type="region of interest" description="Disordered" evidence="1">
    <location>
        <begin position="60"/>
        <end position="99"/>
    </location>
</feature>
<evidence type="ECO:0000256" key="1">
    <source>
        <dbReference type="SAM" id="MobiDB-lite"/>
    </source>
</evidence>
<name>A0A6A3TE32_9STRA</name>
<accession>A0A6A3TE32</accession>
<feature type="region of interest" description="Disordered" evidence="1">
    <location>
        <begin position="1"/>
        <end position="22"/>
    </location>
</feature>
<dbReference type="AlphaFoldDB" id="A0A6A3TE32"/>
<evidence type="ECO:0000313" key="3">
    <source>
        <dbReference type="EMBL" id="KAE9134297.1"/>
    </source>
</evidence>
<comment type="caution">
    <text evidence="3">The sequence shown here is derived from an EMBL/GenBank/DDBJ whole genome shotgun (WGS) entry which is preliminary data.</text>
</comment>
<reference evidence="4 5" key="1">
    <citation type="submission" date="2018-08" db="EMBL/GenBank/DDBJ databases">
        <title>Genomic investigation of the strawberry pathogen Phytophthora fragariae indicates pathogenicity is determined by transcriptional variation in three key races.</title>
        <authorList>
            <person name="Adams T.M."/>
            <person name="Armitage A.D."/>
            <person name="Sobczyk M.K."/>
            <person name="Bates H.J."/>
            <person name="Dunwell J.M."/>
            <person name="Nellist C.F."/>
            <person name="Harrison R.J."/>
        </authorList>
    </citation>
    <scope>NUCLEOTIDE SEQUENCE [LARGE SCALE GENOMIC DNA]</scope>
    <source>
        <strain evidence="3 5">NOV-71</strain>
        <strain evidence="2 4">NOV-9</strain>
    </source>
</reference>
<organism evidence="3 5">
    <name type="scientific">Phytophthora fragariae</name>
    <dbReference type="NCBI Taxonomy" id="53985"/>
    <lineage>
        <taxon>Eukaryota</taxon>
        <taxon>Sar</taxon>
        <taxon>Stramenopiles</taxon>
        <taxon>Oomycota</taxon>
        <taxon>Peronosporomycetes</taxon>
        <taxon>Peronosporales</taxon>
        <taxon>Peronosporaceae</taxon>
        <taxon>Phytophthora</taxon>
    </lineage>
</organism>
<evidence type="ECO:0000313" key="5">
    <source>
        <dbReference type="Proteomes" id="UP000441208"/>
    </source>
</evidence>
<evidence type="ECO:0000313" key="4">
    <source>
        <dbReference type="Proteomes" id="UP000429523"/>
    </source>
</evidence>
<sequence>MSMTTRTAASPSATTAASNGAPPATPLKFFAATAAQNKEPALPTLSNAVNFLTLFDKSDGGKAPVSAQKLPAPAAKRPKNNRGAATSTPAPVMTVVADRKHKRTMHRMTTDGVYTHPQYVTADAKRRACGQLDHIAWDRKCTQFLA</sequence>
<dbReference type="Proteomes" id="UP000441208">
    <property type="component" value="Unassembled WGS sequence"/>
</dbReference>
<proteinExistence type="predicted"/>
<dbReference type="EMBL" id="QXGF01000100">
    <property type="protein sequence ID" value="KAE8946890.1"/>
    <property type="molecule type" value="Genomic_DNA"/>
</dbReference>
<evidence type="ECO:0000313" key="2">
    <source>
        <dbReference type="EMBL" id="KAE8946890.1"/>
    </source>
</evidence>
<dbReference type="Proteomes" id="UP000429523">
    <property type="component" value="Unassembled WGS sequence"/>
</dbReference>
<protein>
    <submittedName>
        <fullName evidence="3">Uncharacterized protein</fullName>
    </submittedName>
</protein>
<gene>
    <name evidence="3" type="ORF">PF007_g3001</name>
    <name evidence="2" type="ORF">PF009_g3498</name>
</gene>
<dbReference type="EMBL" id="QXFZ01000085">
    <property type="protein sequence ID" value="KAE9134297.1"/>
    <property type="molecule type" value="Genomic_DNA"/>
</dbReference>